<comment type="caution">
    <text evidence="7">The sequence shown here is derived from an EMBL/GenBank/DDBJ whole genome shotgun (WGS) entry which is preliminary data.</text>
</comment>
<feature type="region of interest" description="Disordered" evidence="5">
    <location>
        <begin position="510"/>
        <end position="533"/>
    </location>
</feature>
<feature type="compositionally biased region" description="Basic and acidic residues" evidence="5">
    <location>
        <begin position="88"/>
        <end position="103"/>
    </location>
</feature>
<gene>
    <name evidence="7" type="ORF">ACHAWO_000589</name>
</gene>
<feature type="compositionally biased region" description="Acidic residues" evidence="5">
    <location>
        <begin position="389"/>
        <end position="398"/>
    </location>
</feature>
<dbReference type="PROSITE" id="PS50199">
    <property type="entry name" value="ZF_RANBP2_2"/>
    <property type="match status" value="1"/>
</dbReference>
<feature type="region of interest" description="Disordered" evidence="5">
    <location>
        <begin position="334"/>
        <end position="398"/>
    </location>
</feature>
<evidence type="ECO:0000256" key="4">
    <source>
        <dbReference type="PROSITE-ProRule" id="PRU00322"/>
    </source>
</evidence>
<dbReference type="Proteomes" id="UP001530400">
    <property type="component" value="Unassembled WGS sequence"/>
</dbReference>
<accession>A0ABD3NP23</accession>
<dbReference type="Gene3D" id="2.30.30.380">
    <property type="entry name" value="Zn-finger domain of Sec23/24"/>
    <property type="match status" value="1"/>
</dbReference>
<organism evidence="7 8">
    <name type="scientific">Cyclotella atomus</name>
    <dbReference type="NCBI Taxonomy" id="382360"/>
    <lineage>
        <taxon>Eukaryota</taxon>
        <taxon>Sar</taxon>
        <taxon>Stramenopiles</taxon>
        <taxon>Ochrophyta</taxon>
        <taxon>Bacillariophyta</taxon>
        <taxon>Coscinodiscophyceae</taxon>
        <taxon>Thalassiosirophycidae</taxon>
        <taxon>Stephanodiscales</taxon>
        <taxon>Stephanodiscaceae</taxon>
        <taxon>Cyclotella</taxon>
    </lineage>
</organism>
<feature type="domain" description="RanBP2-type" evidence="6">
    <location>
        <begin position="400"/>
        <end position="430"/>
    </location>
</feature>
<feature type="region of interest" description="Disordered" evidence="5">
    <location>
        <begin position="1"/>
        <end position="147"/>
    </location>
</feature>
<keyword evidence="2 4" id="KW-0863">Zinc-finger</keyword>
<dbReference type="InterPro" id="IPR001876">
    <property type="entry name" value="Znf_RanBP2"/>
</dbReference>
<feature type="compositionally biased region" description="Acidic residues" evidence="5">
    <location>
        <begin position="115"/>
        <end position="126"/>
    </location>
</feature>
<reference evidence="7 8" key="1">
    <citation type="submission" date="2024-10" db="EMBL/GenBank/DDBJ databases">
        <title>Updated reference genomes for cyclostephanoid diatoms.</title>
        <authorList>
            <person name="Roberts W.R."/>
            <person name="Alverson A.J."/>
        </authorList>
    </citation>
    <scope>NUCLEOTIDE SEQUENCE [LARGE SCALE GENOMIC DNA]</scope>
    <source>
        <strain evidence="7 8">AJA010-31</strain>
    </source>
</reference>
<feature type="region of interest" description="Disordered" evidence="5">
    <location>
        <begin position="659"/>
        <end position="747"/>
    </location>
</feature>
<evidence type="ECO:0000313" key="7">
    <source>
        <dbReference type="EMBL" id="KAL3776861.1"/>
    </source>
</evidence>
<sequence>MESPADSDMRKGTPVNERSTTENEVEMADDADVAAPNENDTRDVSISDANLDEEPVADEDAKVDDPIDVKKPMEEEQPAAANIEPSQDDIKPTTESTDMHQDNNEENTPINDDINPSEEDDEDDNYGPDPNDRITATADGIPLSTPNDMTSLSPLLTFIRSSCVEYFTAKLEEEGSPQKGRRAKIVEGTVGIRCVFCKELSLEKRGRQNMAFPTGLDTIFSAVVMWQCRHVSVCKSIPRSTRLHLKKLKQQGRAGVNVDNNHWVDSAKEKGLMDTDQGIMFESVDALERALEGANVCREIGGEIVSSLGEVDGSKATTATAKERKKREGVYYTDVETPRRSAGTRWSVRKGRGGLKQDDDDDEGDQGGDGGISGRRGRTKRSTTKFDNESEADDVEIQEEEGDTWKCGHCGAEHPSDKKRCSGCKHFRKGCGPGRKKDQIARSPSPEAKPRSASRGRRSASATPVQIRGKRGQVEDSAEGEWECCGEVYPSERRRCSECKRWRNGSCRSVSPTKRTGKSPANAIDEQYGEFPPGIEIGTPKGNQCKVSGCIKRAQGGNDGLCRTHYNSIVRDRRSSTHWTCECGQEVELLKSRCTCYKWRGGVKGGKAKEDLVMEEEETVPQDARSKHKSPGNKCRIPGCNKFKQFNCDDMCYRHHRQSTAKYDSVEEAKKKTPSPTKATRSSSKPVDSNVRRSRSGRAVNPSPKVRYRDDDSDFSPEALPSKSRGTKRTRDDEEKSDATRGKKPKSSLFCMHEGCTRHKQSGCSGYCCAHSHTIQQYRDMRKDKKNNANQSSDASPQVKMEEVANTKSPAKKKAELSEEVVNPKSPAKKKAEITHTPPISKSSAEHQVNRLDSGKSVISNASKSAKTDNCIKIGDMVQLLPSGALARVVKVNLTDSSENMTYDLMKIFGGREQAVEGGRLSVYRTGSVFSPQLSDLLKRDAPQFKNTTAMLEMTRYKLLSGQDCWICTSCSVIVPSLTMICGVCKRYPSFVPLEMNEFKDFVRGQRKKQNQLWLRKEMPDTRSEVSKHLCKLQGCVQPSQISHNGYCETHMSAGVLVRKKDLDQFSDFFCFLYQQMEPIVFTEDDALNPRDKDRDIGEPGIACRHCKGRRSFPRGVEALRQKTFTMALFRHMTECKQCPQETKVILMRLQAKGKEKDDATTKTGSNRQFLVRIWNRLQRLSSPEFRVCRLQGCKEIAKNHCDGLCDVHRTVARLVLPHDHSVIQDFACLVFEQMQPCNLIDSDKKDGLHMDMENGAPGLECRHCIGSPDHFRFFPSNKAHLNEIGAVGLFLAHMRNCTKCPEKVRSITAECAFQPFVFLTLPFSRSKLSWQLSLQDPKT</sequence>
<evidence type="ECO:0000259" key="6">
    <source>
        <dbReference type="PROSITE" id="PS50199"/>
    </source>
</evidence>
<feature type="region of interest" description="Disordered" evidence="5">
    <location>
        <begin position="431"/>
        <end position="473"/>
    </location>
</feature>
<dbReference type="GO" id="GO:0008270">
    <property type="term" value="F:zinc ion binding"/>
    <property type="evidence" value="ECO:0007669"/>
    <property type="project" value="UniProtKB-KW"/>
</dbReference>
<name>A0ABD3NP23_9STRA</name>
<evidence type="ECO:0000313" key="8">
    <source>
        <dbReference type="Proteomes" id="UP001530400"/>
    </source>
</evidence>
<protein>
    <recommendedName>
        <fullName evidence="6">RanBP2-type domain-containing protein</fullName>
    </recommendedName>
</protein>
<keyword evidence="8" id="KW-1185">Reference proteome</keyword>
<dbReference type="EMBL" id="JALLPJ020001078">
    <property type="protein sequence ID" value="KAL3776861.1"/>
    <property type="molecule type" value="Genomic_DNA"/>
</dbReference>
<feature type="region of interest" description="Disordered" evidence="5">
    <location>
        <begin position="782"/>
        <end position="849"/>
    </location>
</feature>
<feature type="compositionally biased region" description="Acidic residues" evidence="5">
    <location>
        <begin position="23"/>
        <end position="32"/>
    </location>
</feature>
<evidence type="ECO:0000256" key="2">
    <source>
        <dbReference type="ARBA" id="ARBA00022771"/>
    </source>
</evidence>
<feature type="compositionally biased region" description="Basic and acidic residues" evidence="5">
    <location>
        <begin position="59"/>
        <end position="74"/>
    </location>
</feature>
<keyword evidence="1" id="KW-0479">Metal-binding</keyword>
<feature type="compositionally biased region" description="Basic and acidic residues" evidence="5">
    <location>
        <begin position="729"/>
        <end position="741"/>
    </location>
</feature>
<evidence type="ECO:0000256" key="5">
    <source>
        <dbReference type="SAM" id="MobiDB-lite"/>
    </source>
</evidence>
<evidence type="ECO:0000256" key="3">
    <source>
        <dbReference type="ARBA" id="ARBA00022833"/>
    </source>
</evidence>
<keyword evidence="3" id="KW-0862">Zinc</keyword>
<evidence type="ECO:0000256" key="1">
    <source>
        <dbReference type="ARBA" id="ARBA00022723"/>
    </source>
</evidence>
<proteinExistence type="predicted"/>
<feature type="compositionally biased region" description="Low complexity" evidence="5">
    <location>
        <begin position="674"/>
        <end position="686"/>
    </location>
</feature>